<dbReference type="Proteomes" id="UP000515472">
    <property type="component" value="Chromosome"/>
</dbReference>
<sequence length="63" mass="7552">MKHLVVFDTSVDKFQILPQYRPRLREQPESIHLRLSKAITMMPPQTTATRNRKIFISMFWFSS</sequence>
<keyword evidence="2" id="KW-1185">Reference proteome</keyword>
<accession>A0A7R7IYB5</accession>
<name>A0A7R7IYB5_9BACT</name>
<protein>
    <submittedName>
        <fullName evidence="1">Uncharacterized protein</fullName>
    </submittedName>
</protein>
<reference evidence="1 2" key="1">
    <citation type="submission" date="2020-06" db="EMBL/GenBank/DDBJ databases">
        <title>Interaction of electrochemicaly active bacteria, Geobacter bremensis R4 on different carbon anode.</title>
        <authorList>
            <person name="Meng L."/>
            <person name="Yoshida N."/>
        </authorList>
    </citation>
    <scope>NUCLEOTIDE SEQUENCE [LARGE SCALE GENOMIC DNA]</scope>
    <source>
        <strain evidence="1 2">R4</strain>
    </source>
</reference>
<organism evidence="1 2">
    <name type="scientific">Citrifermentans bremense</name>
    <dbReference type="NCBI Taxonomy" id="60035"/>
    <lineage>
        <taxon>Bacteria</taxon>
        <taxon>Pseudomonadati</taxon>
        <taxon>Thermodesulfobacteriota</taxon>
        <taxon>Desulfuromonadia</taxon>
        <taxon>Geobacterales</taxon>
        <taxon>Geobacteraceae</taxon>
        <taxon>Citrifermentans</taxon>
    </lineage>
</organism>
<dbReference type="EMBL" id="AP023213">
    <property type="protein sequence ID" value="BCO11410.1"/>
    <property type="molecule type" value="Genomic_DNA"/>
</dbReference>
<dbReference type="AlphaFoldDB" id="A0A7R7IYB5"/>
<evidence type="ECO:0000313" key="1">
    <source>
        <dbReference type="EMBL" id="BCO11410.1"/>
    </source>
</evidence>
<proteinExistence type="predicted"/>
<evidence type="ECO:0000313" key="2">
    <source>
        <dbReference type="Proteomes" id="UP000515472"/>
    </source>
</evidence>
<gene>
    <name evidence="1" type="ORF">GEOBRER4_n2305</name>
</gene>